<feature type="compositionally biased region" description="Polar residues" evidence="1">
    <location>
        <begin position="9"/>
        <end position="38"/>
    </location>
</feature>
<gene>
    <name evidence="2" type="ORF">IM676_04720</name>
</gene>
<dbReference type="EMBL" id="CP063311">
    <property type="protein sequence ID" value="QOV23606.1"/>
    <property type="molecule type" value="Genomic_DNA"/>
</dbReference>
<name>A0A7S6REX8_9CYAN</name>
<evidence type="ECO:0000313" key="2">
    <source>
        <dbReference type="EMBL" id="QOV23606.1"/>
    </source>
</evidence>
<dbReference type="RefSeq" id="WP_200989152.1">
    <property type="nucleotide sequence ID" value="NZ_CP063311.1"/>
</dbReference>
<reference evidence="3" key="1">
    <citation type="submission" date="2020-10" db="EMBL/GenBank/DDBJ databases">
        <title>Genome-based taxonomic classification of the species Anabaenopsis elenkinii.</title>
        <authorList>
            <person name="Delbaje E."/>
            <person name="Andreote A.P.D."/>
            <person name="Pellegrinetti T.A."/>
            <person name="Cruz R.B."/>
            <person name="Branco L.H.Z."/>
            <person name="Fiore M.F."/>
        </authorList>
    </citation>
    <scope>NUCLEOTIDE SEQUENCE [LARGE SCALE GENOMIC DNA]</scope>
    <source>
        <strain evidence="3">CCIBt3563</strain>
    </source>
</reference>
<protein>
    <submittedName>
        <fullName evidence="2">Uncharacterized protein</fullName>
    </submittedName>
</protein>
<feature type="region of interest" description="Disordered" evidence="1">
    <location>
        <begin position="1"/>
        <end position="38"/>
    </location>
</feature>
<dbReference type="KEGG" id="aee:IM676_04720"/>
<evidence type="ECO:0000313" key="3">
    <source>
        <dbReference type="Proteomes" id="UP000593846"/>
    </source>
</evidence>
<proteinExistence type="predicted"/>
<accession>A0A7S6REX8</accession>
<dbReference type="Proteomes" id="UP000593846">
    <property type="component" value="Chromosome"/>
</dbReference>
<dbReference type="AlphaFoldDB" id="A0A7S6REX8"/>
<keyword evidence="3" id="KW-1185">Reference proteome</keyword>
<sequence>MSKKHLPKQSRNTKSGKISQDATANVSQGGSTDHQNPSFRFAYADENRCRLSDWQPDEILDLVRNLKKIEKHTWSQIKGQGSRHRGDTVGCGYKIINNLPSLPEGVSEDHKISEMRICQRKRIFGFRMNSIYYIVWFDRDHSICPE</sequence>
<organism evidence="2 3">
    <name type="scientific">Anabaenopsis elenkinii CCIBt3563</name>
    <dbReference type="NCBI Taxonomy" id="2779889"/>
    <lineage>
        <taxon>Bacteria</taxon>
        <taxon>Bacillati</taxon>
        <taxon>Cyanobacteriota</taxon>
        <taxon>Cyanophyceae</taxon>
        <taxon>Nostocales</taxon>
        <taxon>Nodulariaceae</taxon>
        <taxon>Anabaenopsis</taxon>
    </lineage>
</organism>
<evidence type="ECO:0000256" key="1">
    <source>
        <dbReference type="SAM" id="MobiDB-lite"/>
    </source>
</evidence>
<dbReference type="NCBIfam" id="NF046006">
    <property type="entry name" value="MAG6450_fam"/>
    <property type="match status" value="1"/>
</dbReference>